<sequence>MATSIPPAQPDANPVAKPYYPPYVGGGSQLTNAGYGGEPLNVIISGTSSSQVLTNDGIVNYARAIGFSTEFLGIHLGAPQLANLGDGNGWAPQVVELRQDYGCVAIGTGIETLIGGNHFRIWRQNGSSANSGALFLAVSQEEDVEQGHNIVPDGYNIGRNKLMAAAVGVHEYGGVVYTTAAEQIPGLLPAGAAGVNHGIAQDGVVVLLTVLAHPKPSCWLLAWFTRAVSWPWQLKHT</sequence>
<reference evidence="2" key="1">
    <citation type="journal article" date="2014" name="Proc. Natl. Acad. Sci. U.S.A.">
        <title>Extensive sampling of basidiomycete genomes demonstrates inadequacy of the white-rot/brown-rot paradigm for wood decay fungi.</title>
        <authorList>
            <person name="Riley R."/>
            <person name="Salamov A.A."/>
            <person name="Brown D.W."/>
            <person name="Nagy L.G."/>
            <person name="Floudas D."/>
            <person name="Held B.W."/>
            <person name="Levasseur A."/>
            <person name="Lombard V."/>
            <person name="Morin E."/>
            <person name="Otillar R."/>
            <person name="Lindquist E.A."/>
            <person name="Sun H."/>
            <person name="LaButti K.M."/>
            <person name="Schmutz J."/>
            <person name="Jabbour D."/>
            <person name="Luo H."/>
            <person name="Baker S.E."/>
            <person name="Pisabarro A.G."/>
            <person name="Walton J.D."/>
            <person name="Blanchette R.A."/>
            <person name="Henrissat B."/>
            <person name="Martin F."/>
            <person name="Cullen D."/>
            <person name="Hibbett D.S."/>
            <person name="Grigoriev I.V."/>
        </authorList>
    </citation>
    <scope>NUCLEOTIDE SEQUENCE [LARGE SCALE GENOMIC DNA]</scope>
    <source>
        <strain evidence="2">MUCL 33604</strain>
    </source>
</reference>
<dbReference type="InParanoid" id="A0A067PY46"/>
<keyword evidence="2" id="KW-1185">Reference proteome</keyword>
<evidence type="ECO:0000313" key="1">
    <source>
        <dbReference type="EMBL" id="KDQ56202.1"/>
    </source>
</evidence>
<dbReference type="HOGENOM" id="CLU_061244_0_0_1"/>
<dbReference type="OrthoDB" id="2310204at2759"/>
<dbReference type="Proteomes" id="UP000027265">
    <property type="component" value="Unassembled WGS sequence"/>
</dbReference>
<organism evidence="1 2">
    <name type="scientific">Jaapia argillacea MUCL 33604</name>
    <dbReference type="NCBI Taxonomy" id="933084"/>
    <lineage>
        <taxon>Eukaryota</taxon>
        <taxon>Fungi</taxon>
        <taxon>Dikarya</taxon>
        <taxon>Basidiomycota</taxon>
        <taxon>Agaricomycotina</taxon>
        <taxon>Agaricomycetes</taxon>
        <taxon>Agaricomycetidae</taxon>
        <taxon>Jaapiales</taxon>
        <taxon>Jaapiaceae</taxon>
        <taxon>Jaapia</taxon>
    </lineage>
</organism>
<proteinExistence type="predicted"/>
<dbReference type="EMBL" id="KL197723">
    <property type="protein sequence ID" value="KDQ56202.1"/>
    <property type="molecule type" value="Genomic_DNA"/>
</dbReference>
<dbReference type="AlphaFoldDB" id="A0A067PY46"/>
<protein>
    <submittedName>
        <fullName evidence="1">Uncharacterized protein</fullName>
    </submittedName>
</protein>
<gene>
    <name evidence="1" type="ORF">JAAARDRAFT_208376</name>
</gene>
<accession>A0A067PY46</accession>
<evidence type="ECO:0000313" key="2">
    <source>
        <dbReference type="Proteomes" id="UP000027265"/>
    </source>
</evidence>
<dbReference type="STRING" id="933084.A0A067PY46"/>
<name>A0A067PY46_9AGAM</name>